<comment type="cofactor">
    <cofactor evidence="1">
        <name>Mg(2+)</name>
        <dbReference type="ChEBI" id="CHEBI:18420"/>
    </cofactor>
</comment>
<dbReference type="RefSeq" id="WP_350274329.1">
    <property type="nucleotide sequence ID" value="NZ_CP158165.1"/>
</dbReference>
<dbReference type="Pfam" id="PF01850">
    <property type="entry name" value="PIN"/>
    <property type="match status" value="1"/>
</dbReference>
<evidence type="ECO:0000256" key="7">
    <source>
        <dbReference type="ARBA" id="ARBA00038093"/>
    </source>
</evidence>
<name>A0AAU7T3Y8_9ACTN</name>
<evidence type="ECO:0000256" key="1">
    <source>
        <dbReference type="ARBA" id="ARBA00001946"/>
    </source>
</evidence>
<reference evidence="9" key="1">
    <citation type="submission" date="2024-06" db="EMBL/GenBank/DDBJ databases">
        <title>Kribbella sp. strain HUAS MG21 genome sequences.</title>
        <authorList>
            <person name="Mo P."/>
        </authorList>
    </citation>
    <scope>NUCLEOTIDE SEQUENCE</scope>
    <source>
        <strain evidence="9">HUAS MG21</strain>
    </source>
</reference>
<organism evidence="9">
    <name type="scientific">Kribbella sp. HUAS MG21</name>
    <dbReference type="NCBI Taxonomy" id="3160966"/>
    <lineage>
        <taxon>Bacteria</taxon>
        <taxon>Bacillati</taxon>
        <taxon>Actinomycetota</taxon>
        <taxon>Actinomycetes</taxon>
        <taxon>Propionibacteriales</taxon>
        <taxon>Kribbellaceae</taxon>
        <taxon>Kribbella</taxon>
    </lineage>
</organism>
<accession>A0AAU7T3Y8</accession>
<dbReference type="CDD" id="cd18731">
    <property type="entry name" value="PIN_NgFitB-like"/>
    <property type="match status" value="1"/>
</dbReference>
<dbReference type="EMBL" id="CP158165">
    <property type="protein sequence ID" value="XBV21469.1"/>
    <property type="molecule type" value="Genomic_DNA"/>
</dbReference>
<dbReference type="SUPFAM" id="SSF88723">
    <property type="entry name" value="PIN domain-like"/>
    <property type="match status" value="1"/>
</dbReference>
<dbReference type="PANTHER" id="PTHR33653:SF1">
    <property type="entry name" value="RIBONUCLEASE VAPC2"/>
    <property type="match status" value="1"/>
</dbReference>
<evidence type="ECO:0000256" key="6">
    <source>
        <dbReference type="ARBA" id="ARBA00022842"/>
    </source>
</evidence>
<dbReference type="InterPro" id="IPR002716">
    <property type="entry name" value="PIN_dom"/>
</dbReference>
<evidence type="ECO:0000256" key="3">
    <source>
        <dbReference type="ARBA" id="ARBA00022722"/>
    </source>
</evidence>
<evidence type="ECO:0000256" key="5">
    <source>
        <dbReference type="ARBA" id="ARBA00022801"/>
    </source>
</evidence>
<dbReference type="GO" id="GO:0004518">
    <property type="term" value="F:nuclease activity"/>
    <property type="evidence" value="ECO:0007669"/>
    <property type="project" value="UniProtKB-KW"/>
</dbReference>
<comment type="similarity">
    <text evidence="7">Belongs to the PINc/VapC protein family.</text>
</comment>
<evidence type="ECO:0000259" key="8">
    <source>
        <dbReference type="Pfam" id="PF01850"/>
    </source>
</evidence>
<dbReference type="AlphaFoldDB" id="A0AAU7T3Y8"/>
<dbReference type="PANTHER" id="PTHR33653">
    <property type="entry name" value="RIBONUCLEASE VAPC2"/>
    <property type="match status" value="1"/>
</dbReference>
<feature type="domain" description="PIN" evidence="8">
    <location>
        <begin position="2"/>
        <end position="129"/>
    </location>
</feature>
<dbReference type="GO" id="GO:0046872">
    <property type="term" value="F:metal ion binding"/>
    <property type="evidence" value="ECO:0007669"/>
    <property type="project" value="UniProtKB-KW"/>
</dbReference>
<gene>
    <name evidence="9" type="ORF">ABN611_23215</name>
</gene>
<proteinExistence type="inferred from homology"/>
<evidence type="ECO:0000313" key="9">
    <source>
        <dbReference type="EMBL" id="XBV21469.1"/>
    </source>
</evidence>
<keyword evidence="4" id="KW-0479">Metal-binding</keyword>
<sequence length="137" mass="15234">MIVLDTNVVSEVMKTSPDAAVWQWLHRNLGKELCITAITVAEIHDGIERMPTGRRRKQVREAADVPFSFAEPDALSFTAEAAMAYSVVMRDRRRAGLPIEPLDAQIAAICLVEQAALATRNTEDFARTGVELINPWE</sequence>
<keyword evidence="6" id="KW-0460">Magnesium</keyword>
<evidence type="ECO:0000256" key="4">
    <source>
        <dbReference type="ARBA" id="ARBA00022723"/>
    </source>
</evidence>
<dbReference type="Gene3D" id="3.40.50.1010">
    <property type="entry name" value="5'-nuclease"/>
    <property type="match status" value="1"/>
</dbReference>
<keyword evidence="3" id="KW-0540">Nuclease</keyword>
<protein>
    <submittedName>
        <fullName evidence="9">Type II toxin-antitoxin system VapC family toxin</fullName>
    </submittedName>
</protein>
<keyword evidence="5" id="KW-0378">Hydrolase</keyword>
<evidence type="ECO:0000256" key="2">
    <source>
        <dbReference type="ARBA" id="ARBA00022649"/>
    </source>
</evidence>
<dbReference type="InterPro" id="IPR050556">
    <property type="entry name" value="Type_II_TA_system_RNase"/>
</dbReference>
<dbReference type="GO" id="GO:0016787">
    <property type="term" value="F:hydrolase activity"/>
    <property type="evidence" value="ECO:0007669"/>
    <property type="project" value="UniProtKB-KW"/>
</dbReference>
<dbReference type="InterPro" id="IPR029060">
    <property type="entry name" value="PIN-like_dom_sf"/>
</dbReference>
<keyword evidence="2" id="KW-1277">Toxin-antitoxin system</keyword>